<proteinExistence type="predicted"/>
<dbReference type="OrthoDB" id="3944493at2759"/>
<sequence>MANPDQYKGHASAARDSRVFLSGLKGCTPAKTAGCPSSTVPAPSSSESRAGSIPAKSPGFNSPRRPAESNFPRPIRSTETKPQSELEQRFEMMRNPQPQVRAALKSPTELLRDRLDLSPKKRAYERVRVFIPPRSMPGECILPAPNRLIAAFARGDVCARTERGRPSWWCALDQVVVFDGMEAIESKDATVFRTRSSKGLRVAKRKSDLERINIPLECTHCWEILGRKKWIYDVRVCKRAVCWDCRERCRWIMEQEMTKCEDQDEVRRVRPDSVLQEQMED</sequence>
<dbReference type="GeneID" id="54552454"/>
<feature type="compositionally biased region" description="Low complexity" evidence="1">
    <location>
        <begin position="36"/>
        <end position="48"/>
    </location>
</feature>
<gene>
    <name evidence="2" type="ORF">EI97DRAFT_437135</name>
</gene>
<dbReference type="RefSeq" id="XP_033649788.1">
    <property type="nucleotide sequence ID" value="XM_033799279.1"/>
</dbReference>
<keyword evidence="3" id="KW-1185">Reference proteome</keyword>
<evidence type="ECO:0000256" key="1">
    <source>
        <dbReference type="SAM" id="MobiDB-lite"/>
    </source>
</evidence>
<feature type="compositionally biased region" description="Basic and acidic residues" evidence="1">
    <location>
        <begin position="76"/>
        <end position="87"/>
    </location>
</feature>
<dbReference type="AlphaFoldDB" id="A0A6A6JAM8"/>
<organism evidence="2 3">
    <name type="scientific">Westerdykella ornata</name>
    <dbReference type="NCBI Taxonomy" id="318751"/>
    <lineage>
        <taxon>Eukaryota</taxon>
        <taxon>Fungi</taxon>
        <taxon>Dikarya</taxon>
        <taxon>Ascomycota</taxon>
        <taxon>Pezizomycotina</taxon>
        <taxon>Dothideomycetes</taxon>
        <taxon>Pleosporomycetidae</taxon>
        <taxon>Pleosporales</taxon>
        <taxon>Sporormiaceae</taxon>
        <taxon>Westerdykella</taxon>
    </lineage>
</organism>
<reference evidence="2" key="1">
    <citation type="journal article" date="2020" name="Stud. Mycol.">
        <title>101 Dothideomycetes genomes: a test case for predicting lifestyles and emergence of pathogens.</title>
        <authorList>
            <person name="Haridas S."/>
            <person name="Albert R."/>
            <person name="Binder M."/>
            <person name="Bloem J."/>
            <person name="Labutti K."/>
            <person name="Salamov A."/>
            <person name="Andreopoulos B."/>
            <person name="Baker S."/>
            <person name="Barry K."/>
            <person name="Bills G."/>
            <person name="Bluhm B."/>
            <person name="Cannon C."/>
            <person name="Castanera R."/>
            <person name="Culley D."/>
            <person name="Daum C."/>
            <person name="Ezra D."/>
            <person name="Gonzalez J."/>
            <person name="Henrissat B."/>
            <person name="Kuo A."/>
            <person name="Liang C."/>
            <person name="Lipzen A."/>
            <person name="Lutzoni F."/>
            <person name="Magnuson J."/>
            <person name="Mondo S."/>
            <person name="Nolan M."/>
            <person name="Ohm R."/>
            <person name="Pangilinan J."/>
            <person name="Park H.-J."/>
            <person name="Ramirez L."/>
            <person name="Alfaro M."/>
            <person name="Sun H."/>
            <person name="Tritt A."/>
            <person name="Yoshinaga Y."/>
            <person name="Zwiers L.-H."/>
            <person name="Turgeon B."/>
            <person name="Goodwin S."/>
            <person name="Spatafora J."/>
            <person name="Crous P."/>
            <person name="Grigoriev I."/>
        </authorList>
    </citation>
    <scope>NUCLEOTIDE SEQUENCE</scope>
    <source>
        <strain evidence="2">CBS 379.55</strain>
    </source>
</reference>
<evidence type="ECO:0000313" key="2">
    <source>
        <dbReference type="EMBL" id="KAF2272249.1"/>
    </source>
</evidence>
<protein>
    <submittedName>
        <fullName evidence="2">Uncharacterized protein</fullName>
    </submittedName>
</protein>
<dbReference type="EMBL" id="ML986524">
    <property type="protein sequence ID" value="KAF2272249.1"/>
    <property type="molecule type" value="Genomic_DNA"/>
</dbReference>
<dbReference type="Proteomes" id="UP000800097">
    <property type="component" value="Unassembled WGS sequence"/>
</dbReference>
<feature type="region of interest" description="Disordered" evidence="1">
    <location>
        <begin position="25"/>
        <end position="87"/>
    </location>
</feature>
<name>A0A6A6JAM8_WESOR</name>
<evidence type="ECO:0000313" key="3">
    <source>
        <dbReference type="Proteomes" id="UP000800097"/>
    </source>
</evidence>
<accession>A0A6A6JAM8</accession>